<organism evidence="2 3">
    <name type="scientific">Candidatus Sneabacter namystus</name>
    <dbReference type="NCBI Taxonomy" id="2601646"/>
    <lineage>
        <taxon>Bacteria</taxon>
        <taxon>Pseudomonadati</taxon>
        <taxon>Pseudomonadota</taxon>
        <taxon>Alphaproteobacteria</taxon>
        <taxon>Rickettsiales</taxon>
        <taxon>Rickettsiaceae</taxon>
        <taxon>Rickettsieae</taxon>
        <taxon>Candidatus Sneabacter</taxon>
    </lineage>
</organism>
<evidence type="ECO:0000313" key="2">
    <source>
        <dbReference type="EMBL" id="QEK39804.1"/>
    </source>
</evidence>
<dbReference type="InterPro" id="IPR018391">
    <property type="entry name" value="PQQ_b-propeller_rpt"/>
</dbReference>
<dbReference type="OrthoDB" id="5290752at2"/>
<keyword evidence="3" id="KW-1185">Reference proteome</keyword>
<dbReference type="KEGG" id="snay:FZC37_02620"/>
<sequence length="410" mass="45754">MLSGCSLFSKHAPVDDFLNKLSEEHVITSHDILLPEARTNTIWHDDIDIVNSNIAHFKVSGKLDTWSLKHFAYSKDIVSDVVCDFDKIFIMTNTGVVVAIDKSDYCAVWTSDIGLKKEKVQFSSMSIYGNKLYVTANNYFLILSVVDGEELVRVPFQNYITSGVCLSDDDTKAYIKDDRAMYSVDTSSGRVTWILLGTPDNIKIYARTKSLLYKGDLLITDYSAGQLSVIESKKGGRLYQRVLFPQGHACEIVQLSLGGVICQPILDKKNDMLYFAAGPDYITKYDLKKQKAVWSKKIPGIRKMLLAGNTLFATTMGRQAVSVNIDNGQLSWVANLDTNLSKQGSRDFLQPLLVNENLVVVSANGEMFTVNPFNGRVASRINFDSGKVLAMCVIDDQLKLFTKKGMIEVR</sequence>
<proteinExistence type="predicted"/>
<dbReference type="InterPro" id="IPR011047">
    <property type="entry name" value="Quinoprotein_ADH-like_sf"/>
</dbReference>
<dbReference type="Pfam" id="PF13360">
    <property type="entry name" value="PQQ_2"/>
    <property type="match status" value="1"/>
</dbReference>
<gene>
    <name evidence="2" type="ORF">FZC37_02620</name>
</gene>
<reference evidence="2 3" key="1">
    <citation type="submission" date="2019-08" db="EMBL/GenBank/DDBJ databases">
        <title>Highly reduced genomes of protist endosymbionts show evolutionary convergence.</title>
        <authorList>
            <person name="George E."/>
            <person name="Husnik F."/>
            <person name="Tashyreva D."/>
            <person name="Prokopchuk G."/>
            <person name="Horak A."/>
            <person name="Kwong W.K."/>
            <person name="Lukes J."/>
            <person name="Keeling P.J."/>
        </authorList>
    </citation>
    <scope>NUCLEOTIDE SEQUENCE [LARGE SCALE GENOMIC DNA]</scope>
    <source>
        <strain evidence="2">1621</strain>
    </source>
</reference>
<dbReference type="InterPro" id="IPR002372">
    <property type="entry name" value="PQQ_rpt_dom"/>
</dbReference>
<feature type="domain" description="Pyrrolo-quinoline quinone repeat" evidence="1">
    <location>
        <begin position="94"/>
        <end position="314"/>
    </location>
</feature>
<dbReference type="PANTHER" id="PTHR34512:SF30">
    <property type="entry name" value="OUTER MEMBRANE PROTEIN ASSEMBLY FACTOR BAMB"/>
    <property type="match status" value="1"/>
</dbReference>
<dbReference type="InterPro" id="IPR015943">
    <property type="entry name" value="WD40/YVTN_repeat-like_dom_sf"/>
</dbReference>
<protein>
    <submittedName>
        <fullName evidence="2">PQQ-binding-like beta-propeller repeat protein</fullName>
    </submittedName>
</protein>
<dbReference type="SUPFAM" id="SSF50998">
    <property type="entry name" value="Quinoprotein alcohol dehydrogenase-like"/>
    <property type="match status" value="1"/>
</dbReference>
<dbReference type="Proteomes" id="UP000323844">
    <property type="component" value="Chromosome"/>
</dbReference>
<dbReference type="EMBL" id="CP043312">
    <property type="protein sequence ID" value="QEK39804.1"/>
    <property type="molecule type" value="Genomic_DNA"/>
</dbReference>
<dbReference type="RefSeq" id="WP_148952165.1">
    <property type="nucleotide sequence ID" value="NZ_CP043312.1"/>
</dbReference>
<dbReference type="AlphaFoldDB" id="A0A5C0ULP9"/>
<dbReference type="SMART" id="SM00564">
    <property type="entry name" value="PQQ"/>
    <property type="match status" value="6"/>
</dbReference>
<accession>A0A5C0ULP9</accession>
<evidence type="ECO:0000313" key="3">
    <source>
        <dbReference type="Proteomes" id="UP000323844"/>
    </source>
</evidence>
<dbReference type="Gene3D" id="2.130.10.10">
    <property type="entry name" value="YVTN repeat-like/Quinoprotein amine dehydrogenase"/>
    <property type="match status" value="1"/>
</dbReference>
<dbReference type="PANTHER" id="PTHR34512">
    <property type="entry name" value="CELL SURFACE PROTEIN"/>
    <property type="match status" value="1"/>
</dbReference>
<name>A0A5C0ULP9_9RICK</name>
<evidence type="ECO:0000259" key="1">
    <source>
        <dbReference type="Pfam" id="PF13360"/>
    </source>
</evidence>